<dbReference type="Pfam" id="PF11804">
    <property type="entry name" value="DUF3325"/>
    <property type="match status" value="1"/>
</dbReference>
<comment type="caution">
    <text evidence="2">The sequence shown here is derived from an EMBL/GenBank/DDBJ whole genome shotgun (WGS) entry which is preliminary data.</text>
</comment>
<keyword evidence="3" id="KW-1185">Reference proteome</keyword>
<dbReference type="AlphaFoldDB" id="A0A7W4PLN2"/>
<keyword evidence="1" id="KW-1133">Transmembrane helix</keyword>
<evidence type="ECO:0000256" key="1">
    <source>
        <dbReference type="SAM" id="Phobius"/>
    </source>
</evidence>
<evidence type="ECO:0000313" key="3">
    <source>
        <dbReference type="Proteomes" id="UP000578030"/>
    </source>
</evidence>
<proteinExistence type="predicted"/>
<evidence type="ECO:0000313" key="2">
    <source>
        <dbReference type="EMBL" id="MBB2202315.1"/>
    </source>
</evidence>
<dbReference type="Proteomes" id="UP000578030">
    <property type="component" value="Unassembled WGS sequence"/>
</dbReference>
<protein>
    <submittedName>
        <fullName evidence="2">DUF3325 family protein</fullName>
    </submittedName>
</protein>
<accession>A0A7W4PLN2</accession>
<reference evidence="2 3" key="1">
    <citation type="submission" date="2020-04" db="EMBL/GenBank/DDBJ databases">
        <title>Description of novel Gluconacetobacter.</title>
        <authorList>
            <person name="Sombolestani A."/>
        </authorList>
    </citation>
    <scope>NUCLEOTIDE SEQUENCE [LARGE SCALE GENOMIC DNA]</scope>
    <source>
        <strain evidence="2 3">LMG 27802</strain>
    </source>
</reference>
<dbReference type="EMBL" id="JABEQM010000009">
    <property type="protein sequence ID" value="MBB2202315.1"/>
    <property type="molecule type" value="Genomic_DNA"/>
</dbReference>
<name>A0A7W4PLN2_9PROT</name>
<keyword evidence="1" id="KW-0812">Transmembrane</keyword>
<keyword evidence="1" id="KW-0472">Membrane</keyword>
<dbReference type="RefSeq" id="WP_182959468.1">
    <property type="nucleotide sequence ID" value="NZ_JABEQM010000009.1"/>
</dbReference>
<feature type="transmembrane region" description="Helical" evidence="1">
    <location>
        <begin position="47"/>
        <end position="66"/>
    </location>
</feature>
<gene>
    <name evidence="2" type="ORF">HLH28_12160</name>
</gene>
<dbReference type="InterPro" id="IPR021762">
    <property type="entry name" value="DUF3325"/>
</dbReference>
<sequence>MSLIIALLGLVAVPLLALGTTRQATDLFTPPLDATRCRRLRGTGWSFLLAGFLAVLFSGDVARTLVGWIGQLGLDALVTALACTLVRTRRASGS</sequence>
<organism evidence="2 3">
    <name type="scientific">Gluconacetobacter tumulisoli</name>
    <dbReference type="NCBI Taxonomy" id="1286189"/>
    <lineage>
        <taxon>Bacteria</taxon>
        <taxon>Pseudomonadati</taxon>
        <taxon>Pseudomonadota</taxon>
        <taxon>Alphaproteobacteria</taxon>
        <taxon>Acetobacterales</taxon>
        <taxon>Acetobacteraceae</taxon>
        <taxon>Gluconacetobacter</taxon>
    </lineage>
</organism>